<gene>
    <name evidence="3" type="ORF">SmJEL517_g01376</name>
</gene>
<accession>A0A507CAP8</accession>
<dbReference type="OrthoDB" id="66726at2759"/>
<feature type="transmembrane region" description="Helical" evidence="2">
    <location>
        <begin position="44"/>
        <end position="62"/>
    </location>
</feature>
<evidence type="ECO:0000256" key="1">
    <source>
        <dbReference type="SAM" id="MobiDB-lite"/>
    </source>
</evidence>
<protein>
    <recommendedName>
        <fullName evidence="5">Transmembrane protein</fullName>
    </recommendedName>
</protein>
<proteinExistence type="predicted"/>
<keyword evidence="2" id="KW-0812">Transmembrane</keyword>
<evidence type="ECO:0000313" key="3">
    <source>
        <dbReference type="EMBL" id="TPX36531.1"/>
    </source>
</evidence>
<organism evidence="3 4">
    <name type="scientific">Synchytrium microbalum</name>
    <dbReference type="NCBI Taxonomy" id="1806994"/>
    <lineage>
        <taxon>Eukaryota</taxon>
        <taxon>Fungi</taxon>
        <taxon>Fungi incertae sedis</taxon>
        <taxon>Chytridiomycota</taxon>
        <taxon>Chytridiomycota incertae sedis</taxon>
        <taxon>Chytridiomycetes</taxon>
        <taxon>Synchytriales</taxon>
        <taxon>Synchytriaceae</taxon>
        <taxon>Synchytrium</taxon>
    </lineage>
</organism>
<feature type="transmembrane region" description="Helical" evidence="2">
    <location>
        <begin position="246"/>
        <end position="266"/>
    </location>
</feature>
<dbReference type="Proteomes" id="UP000319731">
    <property type="component" value="Unassembled WGS sequence"/>
</dbReference>
<feature type="transmembrane region" description="Helical" evidence="2">
    <location>
        <begin position="278"/>
        <end position="302"/>
    </location>
</feature>
<evidence type="ECO:0000256" key="2">
    <source>
        <dbReference type="SAM" id="Phobius"/>
    </source>
</evidence>
<evidence type="ECO:0008006" key="5">
    <source>
        <dbReference type="Google" id="ProtNLM"/>
    </source>
</evidence>
<sequence length="669" mass="73852">MASLGTFSFDLVRNATISFGEWYAVHDAINKNEPTIWNFFASPLFRILIVQVLIVNRCAAIVSPRNPQRTWNTYAASVILRTPLVIYGAWTGISLWNIIVNPEETHRTIEDVLFSLFLFQSCTYIVDVFLNCLELGPMLAQELHGDSPNLFEWAVTWHFNHYGRIGYRPGESPSPTPSTTDPTQSPDPILQAVNKTTTITPSQTIFGTHLPPILAIAALQCLQLWTLNVLALFGLQHLRLIPTTTFSFLSMAHFLWCFATNQASVYPVLQWMAKIPELSIMTIVVVVSTLHGAALLITGGAVRTRRIFNLSISLAEDFNLVLYKIGTACLEATQNMGLMRELDPIVIPSDMSAPVLDSNNMMNDVSGFAMNDSSRPLTTDDDDDLDMAGQYPRQRGILRLWVTFFKTVVYLIARAVKFVRNFRQAEAADGTSSQCNEVTRGAEWNELVEDPDYLPSESESSSDDDDENIEDGEIVEESGDAGTSIHNIAMTMPPENDEEEDLYREIFELANDLHQPMTPEPNNTSNNNINSSSSSLMSLIPWPLSSLVGSSPSSPNAISLLAHLMQEPPIMTRSARHRWEENAVGMLPSSPRLGGSSSSNRSSGATEWAALLDLVKARRDSGPGSSQQQQQSDAISQTFSTRLCVGIVLVVVVVSQGTPGSFSREGIIN</sequence>
<dbReference type="STRING" id="1806994.A0A507CAP8"/>
<feature type="transmembrane region" description="Helical" evidence="2">
    <location>
        <begin position="397"/>
        <end position="416"/>
    </location>
</feature>
<comment type="caution">
    <text evidence="3">The sequence shown here is derived from an EMBL/GenBank/DDBJ whole genome shotgun (WGS) entry which is preliminary data.</text>
</comment>
<dbReference type="GO" id="GO:0006511">
    <property type="term" value="P:ubiquitin-dependent protein catabolic process"/>
    <property type="evidence" value="ECO:0007669"/>
    <property type="project" value="TreeGrafter"/>
</dbReference>
<dbReference type="RefSeq" id="XP_031026745.1">
    <property type="nucleotide sequence ID" value="XM_031167304.1"/>
</dbReference>
<dbReference type="GeneID" id="42002601"/>
<dbReference type="PANTHER" id="PTHR22696">
    <property type="entry name" value="E3 UBIQUITIN-PROTEIN LIGASE RNF26"/>
    <property type="match status" value="1"/>
</dbReference>
<feature type="transmembrane region" description="Helical" evidence="2">
    <location>
        <begin position="213"/>
        <end position="234"/>
    </location>
</feature>
<dbReference type="AlphaFoldDB" id="A0A507CAP8"/>
<dbReference type="GO" id="GO:0016567">
    <property type="term" value="P:protein ubiquitination"/>
    <property type="evidence" value="ECO:0007669"/>
    <property type="project" value="TreeGrafter"/>
</dbReference>
<name>A0A507CAP8_9FUNG</name>
<feature type="region of interest" description="Disordered" evidence="1">
    <location>
        <begin position="428"/>
        <end position="469"/>
    </location>
</feature>
<feature type="compositionally biased region" description="Acidic residues" evidence="1">
    <location>
        <begin position="460"/>
        <end position="469"/>
    </location>
</feature>
<keyword evidence="2" id="KW-1133">Transmembrane helix</keyword>
<keyword evidence="4" id="KW-1185">Reference proteome</keyword>
<reference evidence="3 4" key="1">
    <citation type="journal article" date="2019" name="Sci. Rep.">
        <title>Comparative genomics of chytrid fungi reveal insights into the obligate biotrophic and pathogenic lifestyle of Synchytrium endobioticum.</title>
        <authorList>
            <person name="van de Vossenberg B.T.L.H."/>
            <person name="Warris S."/>
            <person name="Nguyen H.D.T."/>
            <person name="van Gent-Pelzer M.P.E."/>
            <person name="Joly D.L."/>
            <person name="van de Geest H.C."/>
            <person name="Bonants P.J.M."/>
            <person name="Smith D.S."/>
            <person name="Levesque C.A."/>
            <person name="van der Lee T.A.J."/>
        </authorList>
    </citation>
    <scope>NUCLEOTIDE SEQUENCE [LARGE SCALE GENOMIC DNA]</scope>
    <source>
        <strain evidence="3 4">JEL517</strain>
    </source>
</reference>
<dbReference type="EMBL" id="QEAO01000004">
    <property type="protein sequence ID" value="TPX36531.1"/>
    <property type="molecule type" value="Genomic_DNA"/>
</dbReference>
<evidence type="ECO:0000313" key="4">
    <source>
        <dbReference type="Proteomes" id="UP000319731"/>
    </source>
</evidence>
<dbReference type="PANTHER" id="PTHR22696:SF1">
    <property type="entry name" value="E3 UBIQUITIN-PROTEIN LIGASE RNF26"/>
    <property type="match status" value="1"/>
</dbReference>
<keyword evidence="2" id="KW-0472">Membrane</keyword>
<dbReference type="GO" id="GO:0061630">
    <property type="term" value="F:ubiquitin protein ligase activity"/>
    <property type="evidence" value="ECO:0007669"/>
    <property type="project" value="TreeGrafter"/>
</dbReference>
<feature type="transmembrane region" description="Helical" evidence="2">
    <location>
        <begin position="74"/>
        <end position="100"/>
    </location>
</feature>